<dbReference type="Proteomes" id="UP000198211">
    <property type="component" value="Unassembled WGS sequence"/>
</dbReference>
<evidence type="ECO:0000313" key="2">
    <source>
        <dbReference type="Proteomes" id="UP000198211"/>
    </source>
</evidence>
<dbReference type="Gene3D" id="3.40.50.300">
    <property type="entry name" value="P-loop containing nucleotide triphosphate hydrolases"/>
    <property type="match status" value="1"/>
</dbReference>
<comment type="caution">
    <text evidence="1">The sequence shown here is derived from an EMBL/GenBank/DDBJ whole genome shotgun (WGS) entry which is preliminary data.</text>
</comment>
<sequence length="121" mass="13234">MSLLGGKPGAGKSQVIRALQALASSWKCSEAVGTVSYRGVAAQSVNGETIHKFYGWIFENAATGQREKMCKLKLLIMDEVSTTDAKIIGMIAVFVTFRMSRIYFSVASMYCLLGTGYNNYQ</sequence>
<proteinExistence type="predicted"/>
<dbReference type="Pfam" id="PF13245">
    <property type="entry name" value="AAA_19"/>
    <property type="match status" value="1"/>
</dbReference>
<dbReference type="InterPro" id="IPR027417">
    <property type="entry name" value="P-loop_NTPase"/>
</dbReference>
<evidence type="ECO:0000313" key="1">
    <source>
        <dbReference type="EMBL" id="OWY91429.1"/>
    </source>
</evidence>
<name>A0A225UH38_9STRA</name>
<dbReference type="SUPFAM" id="SSF52540">
    <property type="entry name" value="P-loop containing nucleoside triphosphate hydrolases"/>
    <property type="match status" value="1"/>
</dbReference>
<dbReference type="EMBL" id="NBNE01020272">
    <property type="protein sequence ID" value="OWY91429.1"/>
    <property type="molecule type" value="Genomic_DNA"/>
</dbReference>
<reference evidence="2" key="1">
    <citation type="submission" date="2017-03" db="EMBL/GenBank/DDBJ databases">
        <title>Phytopthora megakarya and P. palmivora, two closely related causual agents of cacao black pod achieved similar genome size and gene model numbers by different mechanisms.</title>
        <authorList>
            <person name="Ali S."/>
            <person name="Shao J."/>
            <person name="Larry D.J."/>
            <person name="Kronmiller B."/>
            <person name="Shen D."/>
            <person name="Strem M.D."/>
            <person name="Melnick R.L."/>
            <person name="Guiltinan M.J."/>
            <person name="Tyler B.M."/>
            <person name="Meinhardt L.W."/>
            <person name="Bailey B.A."/>
        </authorList>
    </citation>
    <scope>NUCLEOTIDE SEQUENCE [LARGE SCALE GENOMIC DNA]</scope>
    <source>
        <strain evidence="2">zdho120</strain>
    </source>
</reference>
<gene>
    <name evidence="1" type="ORF">PHMEG_00039996</name>
</gene>
<protein>
    <recommendedName>
        <fullName evidence="3">ATP-dependent DNA helicase</fullName>
    </recommendedName>
</protein>
<keyword evidence="2" id="KW-1185">Reference proteome</keyword>
<organism evidence="1 2">
    <name type="scientific">Phytophthora megakarya</name>
    <dbReference type="NCBI Taxonomy" id="4795"/>
    <lineage>
        <taxon>Eukaryota</taxon>
        <taxon>Sar</taxon>
        <taxon>Stramenopiles</taxon>
        <taxon>Oomycota</taxon>
        <taxon>Peronosporomycetes</taxon>
        <taxon>Peronosporales</taxon>
        <taxon>Peronosporaceae</taxon>
        <taxon>Phytophthora</taxon>
    </lineage>
</organism>
<evidence type="ECO:0008006" key="3">
    <source>
        <dbReference type="Google" id="ProtNLM"/>
    </source>
</evidence>
<accession>A0A225UH38</accession>
<dbReference type="OrthoDB" id="192530at2759"/>
<dbReference type="AlphaFoldDB" id="A0A225UH38"/>